<dbReference type="GO" id="GO:0031956">
    <property type="term" value="F:medium-chain fatty acid-CoA ligase activity"/>
    <property type="evidence" value="ECO:0007669"/>
    <property type="project" value="TreeGrafter"/>
</dbReference>
<evidence type="ECO:0000313" key="9">
    <source>
        <dbReference type="Proteomes" id="UP000254519"/>
    </source>
</evidence>
<evidence type="ECO:0000256" key="2">
    <source>
        <dbReference type="ARBA" id="ARBA00022598"/>
    </source>
</evidence>
<comment type="catalytic activity">
    <reaction evidence="5">
        <text>2-succinylbenzoate + ATP + CoA = 2-succinylbenzoyl-CoA + AMP + diphosphate</text>
        <dbReference type="Rhea" id="RHEA:17009"/>
        <dbReference type="ChEBI" id="CHEBI:18325"/>
        <dbReference type="ChEBI" id="CHEBI:30616"/>
        <dbReference type="ChEBI" id="CHEBI:33019"/>
        <dbReference type="ChEBI" id="CHEBI:57287"/>
        <dbReference type="ChEBI" id="CHEBI:57364"/>
        <dbReference type="ChEBI" id="CHEBI:456215"/>
        <dbReference type="EC" id="6.2.1.26"/>
    </reaction>
</comment>
<keyword evidence="9" id="KW-1185">Reference proteome</keyword>
<dbReference type="InterPro" id="IPR042099">
    <property type="entry name" value="ANL_N_sf"/>
</dbReference>
<comment type="function">
    <text evidence="5">Converts 2-succinylbenzoate (OSB) to 2-succinylbenzoyl-CoA (OSB-CoA).</text>
</comment>
<keyword evidence="1 5" id="KW-0474">Menaquinone biosynthesis</keyword>
<comment type="similarity">
    <text evidence="5">Belongs to the ATP-dependent AMP-binding enzyme family. MenE subfamily.</text>
</comment>
<protein>
    <recommendedName>
        <fullName evidence="5">2-succinylbenzoate--CoA ligase</fullName>
        <ecNumber evidence="5">6.2.1.26</ecNumber>
    </recommendedName>
    <alternativeName>
        <fullName evidence="5">o-succinylbenzoyl-CoA synthetase</fullName>
        <shortName evidence="5">OSB-CoA synthetase</shortName>
    </alternativeName>
</protein>
<accession>A0A380C836</accession>
<evidence type="ECO:0000256" key="4">
    <source>
        <dbReference type="ARBA" id="ARBA00022840"/>
    </source>
</evidence>
<sequence>MRVLHSLLKLILPSTILSMKGDLTMIPNWLMQRVYLTPNKIALSYEKESWTFKQLHQVSTRYARQLKTNQLQSGDRIALLGASNVEMIFIIHACLLAGIEIVMLNNRLTDLEIAWQIEDAEVKAVLFADEFEAKVKSNKMDKISFSTVTQSVESPFEIEENWSPDRTITIMYTSGTTGFPKGVRQTVNNHTSSALSSVLNLGLEENDVWLCTMPLFHISGFSILVRSVLYGMEVRLYEKFDAKKIAREIYEGTITRMSVVSVMLNQILLELERQEKKAHASFKTMLAGGGSIPIDYLKRANACRIPILQTYGMTETSSQTATLSANDALRKIGSAGKPLFFNQIKINGATRANEHGEVFIRGPHVTPGYIGRFQENSPLIDGWLPTGDIGYLDEEGYLYIVDRRSDLIISGGENIYPAEIENVLAAHPKVREVGVCGKEHPKWGQTPVAFVVVYEKIEAEELMKYCEEQLAKYKVPSEIIFIESLPRNASNKLLRRELKQWLPQQ</sequence>
<evidence type="ECO:0000313" key="8">
    <source>
        <dbReference type="EMBL" id="SUJ14671.1"/>
    </source>
</evidence>
<dbReference type="Proteomes" id="UP000254519">
    <property type="component" value="Unassembled WGS sequence"/>
</dbReference>
<dbReference type="InterPro" id="IPR000873">
    <property type="entry name" value="AMP-dep_synth/lig_dom"/>
</dbReference>
<dbReference type="EMBL" id="UGYZ01000002">
    <property type="protein sequence ID" value="SUJ14671.1"/>
    <property type="molecule type" value="Genomic_DNA"/>
</dbReference>
<dbReference type="SUPFAM" id="SSF56801">
    <property type="entry name" value="Acetyl-CoA synthetase-like"/>
    <property type="match status" value="1"/>
</dbReference>
<evidence type="ECO:0000259" key="7">
    <source>
        <dbReference type="Pfam" id="PF13193"/>
    </source>
</evidence>
<dbReference type="NCBIfam" id="TIGR01923">
    <property type="entry name" value="menE"/>
    <property type="match status" value="1"/>
</dbReference>
<dbReference type="PANTHER" id="PTHR43201:SF5">
    <property type="entry name" value="MEDIUM-CHAIN ACYL-COA LIGASE ACSF2, MITOCHONDRIAL"/>
    <property type="match status" value="1"/>
</dbReference>
<dbReference type="Pfam" id="PF13193">
    <property type="entry name" value="AMP-binding_C"/>
    <property type="match status" value="1"/>
</dbReference>
<dbReference type="GO" id="GO:0008756">
    <property type="term" value="F:o-succinylbenzoate-CoA ligase activity"/>
    <property type="evidence" value="ECO:0007669"/>
    <property type="project" value="UniProtKB-UniRule"/>
</dbReference>
<feature type="domain" description="AMP-dependent synthetase/ligase" evidence="6">
    <location>
        <begin position="33"/>
        <end position="369"/>
    </location>
</feature>
<dbReference type="InterPro" id="IPR020845">
    <property type="entry name" value="AMP-binding_CS"/>
</dbReference>
<dbReference type="GO" id="GO:0009234">
    <property type="term" value="P:menaquinone biosynthetic process"/>
    <property type="evidence" value="ECO:0007669"/>
    <property type="project" value="UniProtKB-UniRule"/>
</dbReference>
<dbReference type="NCBIfam" id="NF002966">
    <property type="entry name" value="PRK03640.1"/>
    <property type="match status" value="1"/>
</dbReference>
<dbReference type="GO" id="GO:0006631">
    <property type="term" value="P:fatty acid metabolic process"/>
    <property type="evidence" value="ECO:0007669"/>
    <property type="project" value="TreeGrafter"/>
</dbReference>
<reference evidence="8 9" key="1">
    <citation type="submission" date="2018-06" db="EMBL/GenBank/DDBJ databases">
        <authorList>
            <consortium name="Pathogen Informatics"/>
            <person name="Doyle S."/>
        </authorList>
    </citation>
    <scope>NUCLEOTIDE SEQUENCE [LARGE SCALE GENOMIC DNA]</scope>
    <source>
        <strain evidence="9">ATCC 11859 / DSM 33 / NCIB 8841 / NCTC 4822</strain>
    </source>
</reference>
<dbReference type="UniPathway" id="UPA01057">
    <property type="reaction ID" value="UER00166"/>
</dbReference>
<dbReference type="Pfam" id="PF00501">
    <property type="entry name" value="AMP-binding"/>
    <property type="match status" value="1"/>
</dbReference>
<comment type="pathway">
    <text evidence="5">Quinol/quinone metabolism; menaquinone biosynthesis.</text>
</comment>
<name>A0A380C836_SPOPA</name>
<feature type="domain" description="AMP-binding enzyme C-terminal" evidence="7">
    <location>
        <begin position="419"/>
        <end position="492"/>
    </location>
</feature>
<dbReference type="Gene3D" id="3.30.300.30">
    <property type="match status" value="1"/>
</dbReference>
<evidence type="ECO:0000256" key="5">
    <source>
        <dbReference type="HAMAP-Rule" id="MF_00731"/>
    </source>
</evidence>
<keyword evidence="2 5" id="KW-0436">Ligase</keyword>
<dbReference type="AlphaFoldDB" id="A0A380C836"/>
<dbReference type="Gene3D" id="3.40.50.12780">
    <property type="entry name" value="N-terminal domain of ligase-like"/>
    <property type="match status" value="1"/>
</dbReference>
<dbReference type="PROSITE" id="PS00455">
    <property type="entry name" value="AMP_BINDING"/>
    <property type="match status" value="1"/>
</dbReference>
<keyword evidence="3 5" id="KW-0547">Nucleotide-binding</keyword>
<evidence type="ECO:0000259" key="6">
    <source>
        <dbReference type="Pfam" id="PF00501"/>
    </source>
</evidence>
<dbReference type="HAMAP" id="MF_00731">
    <property type="entry name" value="MenE"/>
    <property type="match status" value="1"/>
</dbReference>
<organism evidence="8 9">
    <name type="scientific">Sporosarcina pasteurii</name>
    <name type="common">Bacillus pasteurii</name>
    <dbReference type="NCBI Taxonomy" id="1474"/>
    <lineage>
        <taxon>Bacteria</taxon>
        <taxon>Bacillati</taxon>
        <taxon>Bacillota</taxon>
        <taxon>Bacilli</taxon>
        <taxon>Bacillales</taxon>
        <taxon>Caryophanaceae</taxon>
        <taxon>Sporosarcina</taxon>
    </lineage>
</organism>
<dbReference type="EC" id="6.2.1.26" evidence="5"/>
<dbReference type="InterPro" id="IPR045851">
    <property type="entry name" value="AMP-bd_C_sf"/>
</dbReference>
<dbReference type="FunFam" id="3.30.300.30:FF:000008">
    <property type="entry name" value="2,3-dihydroxybenzoate-AMP ligase"/>
    <property type="match status" value="1"/>
</dbReference>
<dbReference type="UniPathway" id="UPA00079"/>
<dbReference type="PANTHER" id="PTHR43201">
    <property type="entry name" value="ACYL-COA SYNTHETASE"/>
    <property type="match status" value="1"/>
</dbReference>
<evidence type="ECO:0000256" key="1">
    <source>
        <dbReference type="ARBA" id="ARBA00022428"/>
    </source>
</evidence>
<proteinExistence type="inferred from homology"/>
<keyword evidence="4 5" id="KW-0067">ATP-binding</keyword>
<comment type="pathway">
    <text evidence="5">Quinol/quinone metabolism; 1,4-dihydroxy-2-naphthoate biosynthesis; 1,4-dihydroxy-2-naphthoate from chorismate: step 5/7.</text>
</comment>
<dbReference type="InterPro" id="IPR025110">
    <property type="entry name" value="AMP-bd_C"/>
</dbReference>
<gene>
    <name evidence="5 8" type="primary">menE</name>
    <name evidence="8" type="ORF">NCTC4822_02492</name>
</gene>
<dbReference type="InterPro" id="IPR010192">
    <property type="entry name" value="MenE"/>
</dbReference>
<dbReference type="GO" id="GO:0005524">
    <property type="term" value="F:ATP binding"/>
    <property type="evidence" value="ECO:0007669"/>
    <property type="project" value="UniProtKB-KW"/>
</dbReference>
<evidence type="ECO:0000256" key="3">
    <source>
        <dbReference type="ARBA" id="ARBA00022741"/>
    </source>
</evidence>